<gene>
    <name evidence="8" type="ORF">FSB_LOCUS52312</name>
</gene>
<dbReference type="GO" id="GO:0005634">
    <property type="term" value="C:nucleus"/>
    <property type="evidence" value="ECO:0007669"/>
    <property type="project" value="UniProtKB-SubCell"/>
</dbReference>
<keyword evidence="5" id="KW-0539">Nucleus</keyword>
<evidence type="ECO:0000256" key="1">
    <source>
        <dbReference type="ARBA" id="ARBA00004123"/>
    </source>
</evidence>
<name>A0A2N9IJX0_FAGSY</name>
<comment type="subcellular location">
    <subcellularLocation>
        <location evidence="1">Nucleus</location>
    </subcellularLocation>
</comment>
<protein>
    <recommendedName>
        <fullName evidence="7">BHLH domain-containing protein</fullName>
    </recommendedName>
</protein>
<dbReference type="PROSITE" id="PS50888">
    <property type="entry name" value="BHLH"/>
    <property type="match status" value="1"/>
</dbReference>
<dbReference type="PANTHER" id="PTHR16223">
    <property type="entry name" value="TRANSCRIPTION FACTOR BHLH83-RELATED"/>
    <property type="match status" value="1"/>
</dbReference>
<evidence type="ECO:0000256" key="3">
    <source>
        <dbReference type="ARBA" id="ARBA00023125"/>
    </source>
</evidence>
<evidence type="ECO:0000259" key="7">
    <source>
        <dbReference type="PROSITE" id="PS50888"/>
    </source>
</evidence>
<evidence type="ECO:0000256" key="2">
    <source>
        <dbReference type="ARBA" id="ARBA00023015"/>
    </source>
</evidence>
<dbReference type="InterPro" id="IPR036638">
    <property type="entry name" value="HLH_DNA-bd_sf"/>
</dbReference>
<sequence length="155" mass="17882">MPNARKRPIEINDVLPNRDSDMLGDMKVLNEWEKNKRNKATTTEQEWQHQVGRAPMQIQEQKLHVPVRRSHKLSDKITALQKLVSPYGKTDTSSVLQEASLYIKLLHEQIQQEIGEQQDLKSKGLCLVPVTFTQKVKMESPVDLRALCWKPITQS</sequence>
<dbReference type="InterPro" id="IPR045843">
    <property type="entry name" value="IND-like"/>
</dbReference>
<evidence type="ECO:0000256" key="5">
    <source>
        <dbReference type="ARBA" id="ARBA00023242"/>
    </source>
</evidence>
<dbReference type="InterPro" id="IPR045239">
    <property type="entry name" value="bHLH95_bHLH"/>
</dbReference>
<reference evidence="8" key="1">
    <citation type="submission" date="2018-02" db="EMBL/GenBank/DDBJ databases">
        <authorList>
            <person name="Cohen D.B."/>
            <person name="Kent A.D."/>
        </authorList>
    </citation>
    <scope>NUCLEOTIDE SEQUENCE</scope>
</reference>
<accession>A0A2N9IJX0</accession>
<keyword evidence="3" id="KW-0238">DNA-binding</keyword>
<proteinExistence type="predicted"/>
<evidence type="ECO:0000256" key="4">
    <source>
        <dbReference type="ARBA" id="ARBA00023163"/>
    </source>
</evidence>
<evidence type="ECO:0000313" key="8">
    <source>
        <dbReference type="EMBL" id="SPD24430.1"/>
    </source>
</evidence>
<dbReference type="AlphaFoldDB" id="A0A2N9IJX0"/>
<dbReference type="CDD" id="cd11393">
    <property type="entry name" value="bHLH_AtbHLH_like"/>
    <property type="match status" value="1"/>
</dbReference>
<dbReference type="PANTHER" id="PTHR16223:SF138">
    <property type="entry name" value="TRANSCRIPTION FACTOR BHLH103-LIKE"/>
    <property type="match status" value="1"/>
</dbReference>
<dbReference type="GO" id="GO:0000981">
    <property type="term" value="F:DNA-binding transcription factor activity, RNA polymerase II-specific"/>
    <property type="evidence" value="ECO:0007669"/>
    <property type="project" value="TreeGrafter"/>
</dbReference>
<feature type="domain" description="BHLH" evidence="7">
    <location>
        <begin position="57"/>
        <end position="106"/>
    </location>
</feature>
<keyword evidence="4" id="KW-0804">Transcription</keyword>
<dbReference type="EMBL" id="OIVN01005891">
    <property type="protein sequence ID" value="SPD24430.1"/>
    <property type="molecule type" value="Genomic_DNA"/>
</dbReference>
<dbReference type="GO" id="GO:0000978">
    <property type="term" value="F:RNA polymerase II cis-regulatory region sequence-specific DNA binding"/>
    <property type="evidence" value="ECO:0007669"/>
    <property type="project" value="TreeGrafter"/>
</dbReference>
<organism evidence="8">
    <name type="scientific">Fagus sylvatica</name>
    <name type="common">Beechnut</name>
    <dbReference type="NCBI Taxonomy" id="28930"/>
    <lineage>
        <taxon>Eukaryota</taxon>
        <taxon>Viridiplantae</taxon>
        <taxon>Streptophyta</taxon>
        <taxon>Embryophyta</taxon>
        <taxon>Tracheophyta</taxon>
        <taxon>Spermatophyta</taxon>
        <taxon>Magnoliopsida</taxon>
        <taxon>eudicotyledons</taxon>
        <taxon>Gunneridae</taxon>
        <taxon>Pentapetalae</taxon>
        <taxon>rosids</taxon>
        <taxon>fabids</taxon>
        <taxon>Fagales</taxon>
        <taxon>Fagaceae</taxon>
        <taxon>Fagus</taxon>
    </lineage>
</organism>
<dbReference type="Gene3D" id="4.10.280.10">
    <property type="entry name" value="Helix-loop-helix DNA-binding domain"/>
    <property type="match status" value="1"/>
</dbReference>
<dbReference type="SUPFAM" id="SSF47459">
    <property type="entry name" value="HLH, helix-loop-helix DNA-binding domain"/>
    <property type="match status" value="1"/>
</dbReference>
<evidence type="ECO:0000256" key="6">
    <source>
        <dbReference type="SAM" id="MobiDB-lite"/>
    </source>
</evidence>
<dbReference type="InterPro" id="IPR011598">
    <property type="entry name" value="bHLH_dom"/>
</dbReference>
<feature type="region of interest" description="Disordered" evidence="6">
    <location>
        <begin position="37"/>
        <end position="59"/>
    </location>
</feature>
<dbReference type="GO" id="GO:0046983">
    <property type="term" value="F:protein dimerization activity"/>
    <property type="evidence" value="ECO:0007669"/>
    <property type="project" value="InterPro"/>
</dbReference>
<keyword evidence="2" id="KW-0805">Transcription regulation</keyword>